<dbReference type="Gene3D" id="3.40.50.1100">
    <property type="match status" value="2"/>
</dbReference>
<feature type="domain" description="Tryptophan synthase beta chain-like PALP" evidence="6">
    <location>
        <begin position="4"/>
        <end position="279"/>
    </location>
</feature>
<dbReference type="PROSITE" id="PS00165">
    <property type="entry name" value="DEHYDRATASE_SER_THR"/>
    <property type="match status" value="1"/>
</dbReference>
<dbReference type="InterPro" id="IPR005789">
    <property type="entry name" value="Thr_deHydtase_catblc"/>
</dbReference>
<evidence type="ECO:0000259" key="6">
    <source>
        <dbReference type="Pfam" id="PF00291"/>
    </source>
</evidence>
<evidence type="ECO:0000313" key="7">
    <source>
        <dbReference type="EMBL" id="EJW99381.1"/>
    </source>
</evidence>
<dbReference type="FunFam" id="3.40.50.1100:FF:000005">
    <property type="entry name" value="Threonine dehydratase catabolic"/>
    <property type="match status" value="1"/>
</dbReference>
<feature type="non-terminal residue" evidence="7">
    <location>
        <position position="305"/>
    </location>
</feature>
<dbReference type="PANTHER" id="PTHR48078">
    <property type="entry name" value="THREONINE DEHYDRATASE, MITOCHONDRIAL-RELATED"/>
    <property type="match status" value="1"/>
</dbReference>
<reference evidence="7" key="1">
    <citation type="journal article" date="2012" name="PLoS ONE">
        <title>Gene sets for utilization of primary and secondary nutrition supplies in the distal gut of endangered iberian lynx.</title>
        <authorList>
            <person name="Alcaide M."/>
            <person name="Messina E."/>
            <person name="Richter M."/>
            <person name="Bargiela R."/>
            <person name="Peplies J."/>
            <person name="Huws S.A."/>
            <person name="Newbold C.J."/>
            <person name="Golyshin P.N."/>
            <person name="Simon M.A."/>
            <person name="Lopez G."/>
            <person name="Yakimov M.M."/>
            <person name="Ferrer M."/>
        </authorList>
    </citation>
    <scope>NUCLEOTIDE SEQUENCE</scope>
</reference>
<comment type="cofactor">
    <cofactor evidence="1">
        <name>pyridoxal 5'-phosphate</name>
        <dbReference type="ChEBI" id="CHEBI:597326"/>
    </cofactor>
</comment>
<dbReference type="InterPro" id="IPR000634">
    <property type="entry name" value="Ser/Thr_deHydtase_PyrdxlP-BS"/>
</dbReference>
<dbReference type="InterPro" id="IPR036052">
    <property type="entry name" value="TrpB-like_PALP_sf"/>
</dbReference>
<dbReference type="GO" id="GO:0009097">
    <property type="term" value="P:isoleucine biosynthetic process"/>
    <property type="evidence" value="ECO:0007669"/>
    <property type="project" value="TreeGrafter"/>
</dbReference>
<dbReference type="GO" id="GO:0004794">
    <property type="term" value="F:threonine deaminase activity"/>
    <property type="evidence" value="ECO:0007669"/>
    <property type="project" value="UniProtKB-EC"/>
</dbReference>
<evidence type="ECO:0000256" key="3">
    <source>
        <dbReference type="ARBA" id="ARBA00012096"/>
    </source>
</evidence>
<keyword evidence="4" id="KW-0663">Pyridoxal phosphate</keyword>
<comment type="caution">
    <text evidence="7">The sequence shown here is derived from an EMBL/GenBank/DDBJ whole genome shotgun (WGS) entry which is preliminary data.</text>
</comment>
<accession>J9FWL9</accession>
<dbReference type="AlphaFoldDB" id="J9FWL9"/>
<dbReference type="GO" id="GO:0003941">
    <property type="term" value="F:L-serine ammonia-lyase activity"/>
    <property type="evidence" value="ECO:0007669"/>
    <property type="project" value="TreeGrafter"/>
</dbReference>
<dbReference type="GO" id="GO:0006567">
    <property type="term" value="P:L-threonine catabolic process"/>
    <property type="evidence" value="ECO:0007669"/>
    <property type="project" value="InterPro"/>
</dbReference>
<evidence type="ECO:0000256" key="2">
    <source>
        <dbReference type="ARBA" id="ARBA00010869"/>
    </source>
</evidence>
<dbReference type="NCBIfam" id="TIGR01127">
    <property type="entry name" value="ilvA_1Cterm"/>
    <property type="match status" value="1"/>
</dbReference>
<keyword evidence="5 7" id="KW-0456">Lyase</keyword>
<dbReference type="InterPro" id="IPR050147">
    <property type="entry name" value="Ser/Thr_Dehydratase"/>
</dbReference>
<dbReference type="Pfam" id="PF00291">
    <property type="entry name" value="PALP"/>
    <property type="match status" value="1"/>
</dbReference>
<evidence type="ECO:0000256" key="5">
    <source>
        <dbReference type="ARBA" id="ARBA00023239"/>
    </source>
</evidence>
<dbReference type="EC" id="4.3.1.19" evidence="3"/>
<proteinExistence type="inferred from homology"/>
<evidence type="ECO:0000256" key="4">
    <source>
        <dbReference type="ARBA" id="ARBA00022898"/>
    </source>
</evidence>
<dbReference type="CDD" id="cd01562">
    <property type="entry name" value="Thr-dehyd"/>
    <property type="match status" value="1"/>
</dbReference>
<dbReference type="FunFam" id="3.40.50.1100:FF:000007">
    <property type="entry name" value="L-threonine dehydratase catabolic TdcB"/>
    <property type="match status" value="1"/>
</dbReference>
<dbReference type="GO" id="GO:0030170">
    <property type="term" value="F:pyridoxal phosphate binding"/>
    <property type="evidence" value="ECO:0007669"/>
    <property type="project" value="InterPro"/>
</dbReference>
<dbReference type="SUPFAM" id="SSF53686">
    <property type="entry name" value="Tryptophan synthase beta subunit-like PLP-dependent enzymes"/>
    <property type="match status" value="1"/>
</dbReference>
<gene>
    <name evidence="7" type="ORF">EVA_12512</name>
</gene>
<organism evidence="7">
    <name type="scientific">gut metagenome</name>
    <dbReference type="NCBI Taxonomy" id="749906"/>
    <lineage>
        <taxon>unclassified sequences</taxon>
        <taxon>metagenomes</taxon>
        <taxon>organismal metagenomes</taxon>
    </lineage>
</organism>
<comment type="similarity">
    <text evidence="2">Belongs to the serine/threonine dehydratase family.</text>
</comment>
<protein>
    <recommendedName>
        <fullName evidence="3">threonine ammonia-lyase</fullName>
        <ecNumber evidence="3">4.3.1.19</ecNumber>
    </recommendedName>
</protein>
<sequence length="305" mass="32242">MSATFSEMTGGQIYLKYENRQKTGSFKIRGASNKIAAMIERGEVCPVVASSAGNHAQGVAYAAKRFGIPATIVMPKAAPIAKIQATQGYGAKVVLEGDCYDDAYACAKKICEEEGAVFLHPYNDPEVIAGQGTLGLEILSDLPYVDIIIVPAGGGGLLSGVAAAVKQVNPRVQVYGVQAEGADAIARSFKEKKLVYTETASTIADGIAVKQPGDITVPLINQYVDGVLTVSDSEIANAILLLLERCKQMVEPAGATPLAAVLSKKIDVKGKRVVCLMSGGNIDVSFIQSIIERGLVARHRRIKFT</sequence>
<evidence type="ECO:0000256" key="1">
    <source>
        <dbReference type="ARBA" id="ARBA00001933"/>
    </source>
</evidence>
<name>J9FWL9_9ZZZZ</name>
<dbReference type="GO" id="GO:0006565">
    <property type="term" value="P:L-serine catabolic process"/>
    <property type="evidence" value="ECO:0007669"/>
    <property type="project" value="TreeGrafter"/>
</dbReference>
<dbReference type="InterPro" id="IPR001926">
    <property type="entry name" value="TrpB-like_PALP"/>
</dbReference>
<dbReference type="PANTHER" id="PTHR48078:SF6">
    <property type="entry name" value="L-THREONINE DEHYDRATASE CATABOLIC TDCB"/>
    <property type="match status" value="1"/>
</dbReference>
<dbReference type="EMBL" id="AMCI01003831">
    <property type="protein sequence ID" value="EJW99381.1"/>
    <property type="molecule type" value="Genomic_DNA"/>
</dbReference>